<dbReference type="GO" id="GO:0009002">
    <property type="term" value="F:serine-type D-Ala-D-Ala carboxypeptidase activity"/>
    <property type="evidence" value="ECO:0007669"/>
    <property type="project" value="UniProtKB-EC"/>
</dbReference>
<dbReference type="AlphaFoldDB" id="A0A852V3C1"/>
<sequence>MRNTRAAAALALAAAVGTAAAGVAPEASAATRGCDTSALQRSLDAIVEAGDTPGILATVSSPACRQVSLGSGVADILTGRRMRGDERIRVGSITKSFTATVVLQLVAEGKISLDTPLTRYLPNEKITVRDLLRHTSGLGDYTSSDEIDALRDRFKHFEPDDLFAIGLRVPRSDKPWNYSSTNYALLAMIVKQVTGNDIGTEITRRILRPLKLTGTWWPGDNPRIPGRHAHGYVYDEGKRYDTTKWNMTYGGAAGALVSTTSDLNRFWAALLGGRLLPAAQLKEMRTTVPADPARMWPGADAGLGLYETELKHCAGTWVGHGGGFNGYRTIAASSPDGRRQVTLAINRHPSEITPRLLDLADATLCALR</sequence>
<feature type="domain" description="Beta-lactamase-related" evidence="2">
    <location>
        <begin position="43"/>
        <end position="350"/>
    </location>
</feature>
<dbReference type="SUPFAM" id="SSF56601">
    <property type="entry name" value="beta-lactamase/transpeptidase-like"/>
    <property type="match status" value="1"/>
</dbReference>
<keyword evidence="1" id="KW-0732">Signal</keyword>
<dbReference type="Gene3D" id="3.40.710.10">
    <property type="entry name" value="DD-peptidase/beta-lactamase superfamily"/>
    <property type="match status" value="1"/>
</dbReference>
<dbReference type="PANTHER" id="PTHR46825">
    <property type="entry name" value="D-ALANYL-D-ALANINE-CARBOXYPEPTIDASE/ENDOPEPTIDASE AMPH"/>
    <property type="match status" value="1"/>
</dbReference>
<protein>
    <submittedName>
        <fullName evidence="3">D-alanyl-D-alanine carboxypeptidase</fullName>
        <ecNumber evidence="3">3.4.16.4</ecNumber>
    </submittedName>
</protein>
<keyword evidence="3" id="KW-0645">Protease</keyword>
<dbReference type="EMBL" id="JACCCO010000003">
    <property type="protein sequence ID" value="NYF44232.1"/>
    <property type="molecule type" value="Genomic_DNA"/>
</dbReference>
<dbReference type="InterPro" id="IPR001466">
    <property type="entry name" value="Beta-lactam-related"/>
</dbReference>
<gene>
    <name evidence="3" type="ORF">HDA43_006459</name>
</gene>
<dbReference type="Pfam" id="PF00144">
    <property type="entry name" value="Beta-lactamase"/>
    <property type="match status" value="1"/>
</dbReference>
<comment type="caution">
    <text evidence="3">The sequence shown here is derived from an EMBL/GenBank/DDBJ whole genome shotgun (WGS) entry which is preliminary data.</text>
</comment>
<evidence type="ECO:0000259" key="2">
    <source>
        <dbReference type="Pfam" id="PF00144"/>
    </source>
</evidence>
<dbReference type="Proteomes" id="UP000576393">
    <property type="component" value="Unassembled WGS sequence"/>
</dbReference>
<dbReference type="InterPro" id="IPR050491">
    <property type="entry name" value="AmpC-like"/>
</dbReference>
<keyword evidence="4" id="KW-1185">Reference proteome</keyword>
<dbReference type="RefSeq" id="WP_179828218.1">
    <property type="nucleotide sequence ID" value="NZ_JACCCO010000003.1"/>
</dbReference>
<feature type="chain" id="PRO_5038853796" evidence="1">
    <location>
        <begin position="22"/>
        <end position="368"/>
    </location>
</feature>
<evidence type="ECO:0000313" key="3">
    <source>
        <dbReference type="EMBL" id="NYF44232.1"/>
    </source>
</evidence>
<keyword evidence="3" id="KW-0121">Carboxypeptidase</keyword>
<keyword evidence="3" id="KW-0378">Hydrolase</keyword>
<feature type="signal peptide" evidence="1">
    <location>
        <begin position="1"/>
        <end position="21"/>
    </location>
</feature>
<reference evidence="3 4" key="1">
    <citation type="submission" date="2020-07" db="EMBL/GenBank/DDBJ databases">
        <title>Sequencing the genomes of 1000 actinobacteria strains.</title>
        <authorList>
            <person name="Klenk H.-P."/>
        </authorList>
    </citation>
    <scope>NUCLEOTIDE SEQUENCE [LARGE SCALE GENOMIC DNA]</scope>
    <source>
        <strain evidence="3 4">DSM 45763</strain>
    </source>
</reference>
<accession>A0A852V3C1</accession>
<organism evidence="3 4">
    <name type="scientific">Streptosporangium sandarakinum</name>
    <dbReference type="NCBI Taxonomy" id="1260955"/>
    <lineage>
        <taxon>Bacteria</taxon>
        <taxon>Bacillati</taxon>
        <taxon>Actinomycetota</taxon>
        <taxon>Actinomycetes</taxon>
        <taxon>Streptosporangiales</taxon>
        <taxon>Streptosporangiaceae</taxon>
        <taxon>Streptosporangium</taxon>
    </lineage>
</organism>
<dbReference type="PANTHER" id="PTHR46825:SF7">
    <property type="entry name" value="D-ALANYL-D-ALANINE CARBOXYPEPTIDASE"/>
    <property type="match status" value="1"/>
</dbReference>
<evidence type="ECO:0000256" key="1">
    <source>
        <dbReference type="SAM" id="SignalP"/>
    </source>
</evidence>
<dbReference type="EC" id="3.4.16.4" evidence="3"/>
<name>A0A852V3C1_9ACTN</name>
<proteinExistence type="predicted"/>
<evidence type="ECO:0000313" key="4">
    <source>
        <dbReference type="Proteomes" id="UP000576393"/>
    </source>
</evidence>
<dbReference type="InterPro" id="IPR012338">
    <property type="entry name" value="Beta-lactam/transpept-like"/>
</dbReference>